<dbReference type="Proteomes" id="UP000828390">
    <property type="component" value="Unassembled WGS sequence"/>
</dbReference>
<accession>A0A9D4GGJ1</accession>
<evidence type="ECO:0000313" key="2">
    <source>
        <dbReference type="Proteomes" id="UP000828390"/>
    </source>
</evidence>
<proteinExistence type="predicted"/>
<reference evidence="1" key="1">
    <citation type="journal article" date="2019" name="bioRxiv">
        <title>The Genome of the Zebra Mussel, Dreissena polymorpha: A Resource for Invasive Species Research.</title>
        <authorList>
            <person name="McCartney M.A."/>
            <person name="Auch B."/>
            <person name="Kono T."/>
            <person name="Mallez S."/>
            <person name="Zhang Y."/>
            <person name="Obille A."/>
            <person name="Becker A."/>
            <person name="Abrahante J.E."/>
            <person name="Garbe J."/>
            <person name="Badalamenti J.P."/>
            <person name="Herman A."/>
            <person name="Mangelson H."/>
            <person name="Liachko I."/>
            <person name="Sullivan S."/>
            <person name="Sone E.D."/>
            <person name="Koren S."/>
            <person name="Silverstein K.A.T."/>
            <person name="Beckman K.B."/>
            <person name="Gohl D.M."/>
        </authorList>
    </citation>
    <scope>NUCLEOTIDE SEQUENCE</scope>
    <source>
        <strain evidence="1">Duluth1</strain>
        <tissue evidence="1">Whole animal</tissue>
    </source>
</reference>
<sequence length="101" mass="10741">MVPTGRMTKHSPSISAASWFIPHGLASHSSFANTGVDFEIFSNTNRSSEGVSDNVPFSKPKGMVDSVVNSSFGIGDVNKRLTSVGEVSFPTSTVLLSMLFD</sequence>
<name>A0A9D4GGJ1_DREPO</name>
<organism evidence="1 2">
    <name type="scientific">Dreissena polymorpha</name>
    <name type="common">Zebra mussel</name>
    <name type="synonym">Mytilus polymorpha</name>
    <dbReference type="NCBI Taxonomy" id="45954"/>
    <lineage>
        <taxon>Eukaryota</taxon>
        <taxon>Metazoa</taxon>
        <taxon>Spiralia</taxon>
        <taxon>Lophotrochozoa</taxon>
        <taxon>Mollusca</taxon>
        <taxon>Bivalvia</taxon>
        <taxon>Autobranchia</taxon>
        <taxon>Heteroconchia</taxon>
        <taxon>Euheterodonta</taxon>
        <taxon>Imparidentia</taxon>
        <taxon>Neoheterodontei</taxon>
        <taxon>Myida</taxon>
        <taxon>Dreissenoidea</taxon>
        <taxon>Dreissenidae</taxon>
        <taxon>Dreissena</taxon>
    </lineage>
</organism>
<dbReference type="AlphaFoldDB" id="A0A9D4GGJ1"/>
<keyword evidence="2" id="KW-1185">Reference proteome</keyword>
<reference evidence="1" key="2">
    <citation type="submission" date="2020-11" db="EMBL/GenBank/DDBJ databases">
        <authorList>
            <person name="McCartney M.A."/>
            <person name="Auch B."/>
            <person name="Kono T."/>
            <person name="Mallez S."/>
            <person name="Becker A."/>
            <person name="Gohl D.M."/>
            <person name="Silverstein K.A.T."/>
            <person name="Koren S."/>
            <person name="Bechman K.B."/>
            <person name="Herman A."/>
            <person name="Abrahante J.E."/>
            <person name="Garbe J."/>
        </authorList>
    </citation>
    <scope>NUCLEOTIDE SEQUENCE</scope>
    <source>
        <strain evidence="1">Duluth1</strain>
        <tissue evidence="1">Whole animal</tissue>
    </source>
</reference>
<dbReference type="EMBL" id="JAIWYP010000005">
    <property type="protein sequence ID" value="KAH3816715.1"/>
    <property type="molecule type" value="Genomic_DNA"/>
</dbReference>
<comment type="caution">
    <text evidence="1">The sequence shown here is derived from an EMBL/GenBank/DDBJ whole genome shotgun (WGS) entry which is preliminary data.</text>
</comment>
<gene>
    <name evidence="1" type="ORF">DPMN_118236</name>
</gene>
<protein>
    <submittedName>
        <fullName evidence="1">Uncharacterized protein</fullName>
    </submittedName>
</protein>
<evidence type="ECO:0000313" key="1">
    <source>
        <dbReference type="EMBL" id="KAH3816715.1"/>
    </source>
</evidence>